<evidence type="ECO:0000313" key="2">
    <source>
        <dbReference type="Proteomes" id="UP001331515"/>
    </source>
</evidence>
<evidence type="ECO:0000313" key="1">
    <source>
        <dbReference type="EMBL" id="KAK5917706.1"/>
    </source>
</evidence>
<comment type="caution">
    <text evidence="1">The sequence shown here is derived from an EMBL/GenBank/DDBJ whole genome shotgun (WGS) entry which is preliminary data.</text>
</comment>
<protein>
    <submittedName>
        <fullName evidence="1">Uncharacterized protein</fullName>
    </submittedName>
</protein>
<organism evidence="1 2">
    <name type="scientific">Champsocephalus gunnari</name>
    <name type="common">Mackerel icefish</name>
    <dbReference type="NCBI Taxonomy" id="52237"/>
    <lineage>
        <taxon>Eukaryota</taxon>
        <taxon>Metazoa</taxon>
        <taxon>Chordata</taxon>
        <taxon>Craniata</taxon>
        <taxon>Vertebrata</taxon>
        <taxon>Euteleostomi</taxon>
        <taxon>Actinopterygii</taxon>
        <taxon>Neopterygii</taxon>
        <taxon>Teleostei</taxon>
        <taxon>Neoteleostei</taxon>
        <taxon>Acanthomorphata</taxon>
        <taxon>Eupercaria</taxon>
        <taxon>Perciformes</taxon>
        <taxon>Notothenioidei</taxon>
        <taxon>Channichthyidae</taxon>
        <taxon>Champsocephalus</taxon>
    </lineage>
</organism>
<proteinExistence type="predicted"/>
<reference evidence="1 2" key="1">
    <citation type="journal article" date="2023" name="Mol. Biol. Evol.">
        <title>Genomics of Secondarily Temperate Adaptation in the Only Non-Antarctic Icefish.</title>
        <authorList>
            <person name="Rivera-Colon A.G."/>
            <person name="Rayamajhi N."/>
            <person name="Minhas B.F."/>
            <person name="Madrigal G."/>
            <person name="Bilyk K.T."/>
            <person name="Yoon V."/>
            <person name="Hune M."/>
            <person name="Gregory S."/>
            <person name="Cheng C.H.C."/>
            <person name="Catchen J.M."/>
        </authorList>
    </citation>
    <scope>NUCLEOTIDE SEQUENCE [LARGE SCALE GENOMIC DNA]</scope>
    <source>
        <tissue evidence="1">White muscle</tissue>
    </source>
</reference>
<dbReference type="AlphaFoldDB" id="A0AAN8HJ69"/>
<gene>
    <name evidence="1" type="ORF">CgunFtcFv8_002528</name>
</gene>
<name>A0AAN8HJ69_CHAGU</name>
<dbReference type="Proteomes" id="UP001331515">
    <property type="component" value="Unassembled WGS sequence"/>
</dbReference>
<keyword evidence="2" id="KW-1185">Reference proteome</keyword>
<accession>A0AAN8HJ69</accession>
<dbReference type="EMBL" id="JAURVH010001525">
    <property type="protein sequence ID" value="KAK5917706.1"/>
    <property type="molecule type" value="Genomic_DNA"/>
</dbReference>
<sequence>MFSFGGPSAGGRTYSSCIATAVRLGATDAVCIQRFGNRTWAESESSSLYSLIVGFADLTTTTCSQLPPAHRTSARVLIDRVQEQGFRGSGGLMHQ</sequence>